<dbReference type="Pfam" id="PF07791">
    <property type="entry name" value="Imm11"/>
    <property type="match status" value="1"/>
</dbReference>
<proteinExistence type="predicted"/>
<gene>
    <name evidence="2" type="ORF">NP603_19110</name>
</gene>
<dbReference type="RefSeq" id="WP_256612452.1">
    <property type="nucleotide sequence ID" value="NZ_JANIBM010000040.1"/>
</dbReference>
<comment type="caution">
    <text evidence="2">The sequence shown here is derived from an EMBL/GenBank/DDBJ whole genome shotgun (WGS) entry which is preliminary data.</text>
</comment>
<evidence type="ECO:0000313" key="3">
    <source>
        <dbReference type="Proteomes" id="UP001524569"/>
    </source>
</evidence>
<dbReference type="EMBL" id="JANIBM010000040">
    <property type="protein sequence ID" value="MCQ8183231.1"/>
    <property type="molecule type" value="Genomic_DNA"/>
</dbReference>
<reference evidence="2 3" key="1">
    <citation type="submission" date="2022-07" db="EMBL/GenBank/DDBJ databases">
        <title>Methylomonas rivi sp. nov., Methylomonas rosea sp. nov., Methylomonas aureus sp. nov. and Methylomonas subterranea sp. nov., four novel methanotrophs isolated from a freshwater creek and the deep terrestrial subsurface.</title>
        <authorList>
            <person name="Abin C."/>
            <person name="Sankaranarayanan K."/>
            <person name="Garner C."/>
            <person name="Sindelar R."/>
            <person name="Kotary K."/>
            <person name="Garner R."/>
            <person name="Barclay S."/>
            <person name="Lawson P."/>
            <person name="Krumholz L."/>
        </authorList>
    </citation>
    <scope>NUCLEOTIDE SEQUENCE [LARGE SCALE GENOMIC DNA]</scope>
    <source>
        <strain evidence="2 3">SURF-1</strain>
    </source>
</reference>
<dbReference type="InterPro" id="IPR012433">
    <property type="entry name" value="Imm11"/>
</dbReference>
<evidence type="ECO:0000313" key="2">
    <source>
        <dbReference type="EMBL" id="MCQ8183231.1"/>
    </source>
</evidence>
<keyword evidence="3" id="KW-1185">Reference proteome</keyword>
<dbReference type="Proteomes" id="UP001524569">
    <property type="component" value="Unassembled WGS sequence"/>
</dbReference>
<evidence type="ECO:0000259" key="1">
    <source>
        <dbReference type="Pfam" id="PF07791"/>
    </source>
</evidence>
<accession>A0ABT1UPB0</accession>
<organism evidence="2 3">
    <name type="scientific">Methylomonas aurea</name>
    <dbReference type="NCBI Taxonomy" id="2952224"/>
    <lineage>
        <taxon>Bacteria</taxon>
        <taxon>Pseudomonadati</taxon>
        <taxon>Pseudomonadota</taxon>
        <taxon>Gammaproteobacteria</taxon>
        <taxon>Methylococcales</taxon>
        <taxon>Methylococcaceae</taxon>
        <taxon>Methylomonas</taxon>
    </lineage>
</organism>
<name>A0ABT1UPB0_9GAMM</name>
<sequence length="229" mass="26792">MSHFYRLYTINDYTGKKCGIGVADTYRPSGKTGSLPPEYWRSMEEIPLDPPWPHCRMLRAPLMPEEYKQEHYIFNLRPGIELPDIWAWGTRALVSERAKTVLESCDDFGHEYIETEIQDNNRQRVNKTPYYLLSVRRILQIDELGGTIENRHKMFCPDYMEEKILPVVQQNSDLKEKLSQLPLWRQDRNVSVIYISETVLEKLREAGITGLNPYTSYDGKPGESLARFE</sequence>
<feature type="domain" description="Immunity MXAN-0049 protein" evidence="1">
    <location>
        <begin position="77"/>
        <end position="215"/>
    </location>
</feature>
<protein>
    <recommendedName>
        <fullName evidence="1">Immunity MXAN-0049 protein domain-containing protein</fullName>
    </recommendedName>
</protein>